<feature type="transmembrane region" description="Helical" evidence="1">
    <location>
        <begin position="241"/>
        <end position="263"/>
    </location>
</feature>
<dbReference type="InterPro" id="IPR037185">
    <property type="entry name" value="EmrE-like"/>
</dbReference>
<dbReference type="KEGG" id="paby:Ga0080574_TMP786"/>
<proteinExistence type="predicted"/>
<reference evidence="3 4" key="1">
    <citation type="submission" date="2016-04" db="EMBL/GenBank/DDBJ databases">
        <title>Deep-sea bacteria in the southern Pacific.</title>
        <authorList>
            <person name="Tang K."/>
        </authorList>
    </citation>
    <scope>NUCLEOTIDE SEQUENCE [LARGE SCALE GENOMIC DNA]</scope>
    <source>
        <strain evidence="3 4">JLT2014</strain>
    </source>
</reference>
<feature type="transmembrane region" description="Helical" evidence="1">
    <location>
        <begin position="269"/>
        <end position="286"/>
    </location>
</feature>
<feature type="transmembrane region" description="Helical" evidence="1">
    <location>
        <begin position="174"/>
        <end position="193"/>
    </location>
</feature>
<dbReference type="STRING" id="1250539.Ga0080574_TMP786"/>
<dbReference type="RefSeq" id="WP_076695403.1">
    <property type="nucleotide sequence ID" value="NZ_CP015093.1"/>
</dbReference>
<protein>
    <submittedName>
        <fullName evidence="3">Putative permease, DMT superfamily</fullName>
    </submittedName>
</protein>
<feature type="transmembrane region" description="Helical" evidence="1">
    <location>
        <begin position="213"/>
        <end position="234"/>
    </location>
</feature>
<keyword evidence="4" id="KW-1185">Reference proteome</keyword>
<feature type="transmembrane region" description="Helical" evidence="1">
    <location>
        <begin position="68"/>
        <end position="88"/>
    </location>
</feature>
<dbReference type="PANTHER" id="PTHR22911">
    <property type="entry name" value="ACYL-MALONYL CONDENSING ENZYME-RELATED"/>
    <property type="match status" value="1"/>
</dbReference>
<gene>
    <name evidence="3" type="ORF">Ga0080574_TMP786</name>
</gene>
<feature type="transmembrane region" description="Helical" evidence="1">
    <location>
        <begin position="25"/>
        <end position="47"/>
    </location>
</feature>
<dbReference type="EMBL" id="CP015093">
    <property type="protein sequence ID" value="APZ51120.1"/>
    <property type="molecule type" value="Genomic_DNA"/>
</dbReference>
<dbReference type="SUPFAM" id="SSF103481">
    <property type="entry name" value="Multidrug resistance efflux transporter EmrE"/>
    <property type="match status" value="2"/>
</dbReference>
<evidence type="ECO:0000313" key="3">
    <source>
        <dbReference type="EMBL" id="APZ51120.1"/>
    </source>
</evidence>
<keyword evidence="1" id="KW-0472">Membrane</keyword>
<evidence type="ECO:0000256" key="1">
    <source>
        <dbReference type="SAM" id="Phobius"/>
    </source>
</evidence>
<dbReference type="InterPro" id="IPR000620">
    <property type="entry name" value="EamA_dom"/>
</dbReference>
<feature type="transmembrane region" description="Helical" evidence="1">
    <location>
        <begin position="94"/>
        <end position="112"/>
    </location>
</feature>
<keyword evidence="1" id="KW-1133">Transmembrane helix</keyword>
<organism evidence="3 4">
    <name type="scientific">Salipiger abyssi</name>
    <dbReference type="NCBI Taxonomy" id="1250539"/>
    <lineage>
        <taxon>Bacteria</taxon>
        <taxon>Pseudomonadati</taxon>
        <taxon>Pseudomonadota</taxon>
        <taxon>Alphaproteobacteria</taxon>
        <taxon>Rhodobacterales</taxon>
        <taxon>Roseobacteraceae</taxon>
        <taxon>Salipiger</taxon>
    </lineage>
</organism>
<sequence length="307" mass="32288">MRTLLLLALITVSEATIGIFVKLTGGLIPIHTLNFYALLTATLFLMLTMPVLNGEPLRLPWGNMTDTVIIGVLIATQISVFNLAMTLVPIANAVIFWSVAPFFTFILSAIFLKERATLGNVLTFGIAIVGIVLAKPLSGGHMLGNLVALADGAVHAAMVTYMRHEGKSETGNDIAWSMLVAALILAPSVLIFGPGQVFSPTPGMGEGGVPVGIWALALGLVSTGFAYFGISLVLKRLNANVYSLIDIIVSPVVATLLGFLILAEIPAASTVYGGALLLFAGFLLTWQTTRDTPNIAVHPCQCQAASA</sequence>
<dbReference type="PANTHER" id="PTHR22911:SF79">
    <property type="entry name" value="MOBA-LIKE NTP TRANSFERASE DOMAIN-CONTAINING PROTEIN"/>
    <property type="match status" value="1"/>
</dbReference>
<keyword evidence="1" id="KW-0812">Transmembrane</keyword>
<feature type="transmembrane region" description="Helical" evidence="1">
    <location>
        <begin position="119"/>
        <end position="137"/>
    </location>
</feature>
<dbReference type="Pfam" id="PF00892">
    <property type="entry name" value="EamA"/>
    <property type="match status" value="2"/>
</dbReference>
<dbReference type="Proteomes" id="UP000187059">
    <property type="component" value="Chromosome"/>
</dbReference>
<dbReference type="OrthoDB" id="5148831at2"/>
<dbReference type="AlphaFoldDB" id="A0A1P8UP06"/>
<name>A0A1P8UP06_9RHOB</name>
<feature type="domain" description="EamA" evidence="2">
    <location>
        <begin position="143"/>
        <end position="285"/>
    </location>
</feature>
<feature type="transmembrane region" description="Helical" evidence="1">
    <location>
        <begin position="143"/>
        <end position="162"/>
    </location>
</feature>
<feature type="domain" description="EamA" evidence="2">
    <location>
        <begin position="3"/>
        <end position="133"/>
    </location>
</feature>
<evidence type="ECO:0000259" key="2">
    <source>
        <dbReference type="Pfam" id="PF00892"/>
    </source>
</evidence>
<dbReference type="GO" id="GO:0016020">
    <property type="term" value="C:membrane"/>
    <property type="evidence" value="ECO:0007669"/>
    <property type="project" value="InterPro"/>
</dbReference>
<evidence type="ECO:0000313" key="4">
    <source>
        <dbReference type="Proteomes" id="UP000187059"/>
    </source>
</evidence>
<accession>A0A1P8UP06</accession>